<dbReference type="Pfam" id="PF00171">
    <property type="entry name" value="Aldedh"/>
    <property type="match status" value="1"/>
</dbReference>
<evidence type="ECO:0000313" key="4">
    <source>
        <dbReference type="EMBL" id="GMA41983.1"/>
    </source>
</evidence>
<dbReference type="SUPFAM" id="SSF53720">
    <property type="entry name" value="ALDH-like"/>
    <property type="match status" value="1"/>
</dbReference>
<evidence type="ECO:0000256" key="2">
    <source>
        <dbReference type="ARBA" id="ARBA00023027"/>
    </source>
</evidence>
<proteinExistence type="predicted"/>
<evidence type="ECO:0000256" key="1">
    <source>
        <dbReference type="ARBA" id="ARBA00023002"/>
    </source>
</evidence>
<keyword evidence="1" id="KW-0560">Oxidoreductase</keyword>
<dbReference type="Gene3D" id="3.40.605.10">
    <property type="entry name" value="Aldehyde Dehydrogenase, Chain A, domain 1"/>
    <property type="match status" value="1"/>
</dbReference>
<dbReference type="InterPro" id="IPR044638">
    <property type="entry name" value="ALDH7A1-like"/>
</dbReference>
<evidence type="ECO:0000313" key="5">
    <source>
        <dbReference type="Proteomes" id="UP001157126"/>
    </source>
</evidence>
<dbReference type="Proteomes" id="UP001157126">
    <property type="component" value="Unassembled WGS sequence"/>
</dbReference>
<protein>
    <recommendedName>
        <fullName evidence="3">Aldehyde dehydrogenase domain-containing protein</fullName>
    </recommendedName>
</protein>
<feature type="domain" description="Aldehyde dehydrogenase" evidence="3">
    <location>
        <begin position="39"/>
        <end position="145"/>
    </location>
</feature>
<dbReference type="InterPro" id="IPR016162">
    <property type="entry name" value="Ald_DH_N"/>
</dbReference>
<name>A0ABQ6IXF1_9MICO</name>
<dbReference type="InterPro" id="IPR016161">
    <property type="entry name" value="Ald_DH/histidinol_DH"/>
</dbReference>
<keyword evidence="2" id="KW-0520">NAD</keyword>
<dbReference type="PANTHER" id="PTHR43521:SF1">
    <property type="entry name" value="ALPHA-AMINOADIPIC SEMIALDEHYDE DEHYDROGENASE"/>
    <property type="match status" value="1"/>
</dbReference>
<gene>
    <name evidence="4" type="ORF">GCM10025883_40280</name>
</gene>
<dbReference type="EMBL" id="BSUO01000001">
    <property type="protein sequence ID" value="GMA41983.1"/>
    <property type="molecule type" value="Genomic_DNA"/>
</dbReference>
<keyword evidence="5" id="KW-1185">Reference proteome</keyword>
<sequence length="169" mass="17569">MTQSSTSRTTLPTAEDLIDLARTHAAACGVDLAELDGDVEGRSPINGAVTSRTTAARPDDVDAAVRAAGEAFLAWREVPGPVRGAVVKRLGELLTEHKDDLAALVSIEAGKVTSEARGEVQEMIDICDYAVGLSRQLFGRTMTSECGSPGSWRASGYAASGTDAAVDCS</sequence>
<organism evidence="4 5">
    <name type="scientific">Mobilicoccus caccae</name>
    <dbReference type="NCBI Taxonomy" id="1859295"/>
    <lineage>
        <taxon>Bacteria</taxon>
        <taxon>Bacillati</taxon>
        <taxon>Actinomycetota</taxon>
        <taxon>Actinomycetes</taxon>
        <taxon>Micrococcales</taxon>
        <taxon>Dermatophilaceae</taxon>
        <taxon>Mobilicoccus</taxon>
    </lineage>
</organism>
<comment type="caution">
    <text evidence="4">The sequence shown here is derived from an EMBL/GenBank/DDBJ whole genome shotgun (WGS) entry which is preliminary data.</text>
</comment>
<accession>A0ABQ6IXF1</accession>
<dbReference type="PANTHER" id="PTHR43521">
    <property type="entry name" value="ALPHA-AMINOADIPIC SEMIALDEHYDE DEHYDROGENASE"/>
    <property type="match status" value="1"/>
</dbReference>
<reference evidence="5" key="1">
    <citation type="journal article" date="2019" name="Int. J. Syst. Evol. Microbiol.">
        <title>The Global Catalogue of Microorganisms (GCM) 10K type strain sequencing project: providing services to taxonomists for standard genome sequencing and annotation.</title>
        <authorList>
            <consortium name="The Broad Institute Genomics Platform"/>
            <consortium name="The Broad Institute Genome Sequencing Center for Infectious Disease"/>
            <person name="Wu L."/>
            <person name="Ma J."/>
        </authorList>
    </citation>
    <scope>NUCLEOTIDE SEQUENCE [LARGE SCALE GENOMIC DNA]</scope>
    <source>
        <strain evidence="5">NBRC 113072</strain>
    </source>
</reference>
<dbReference type="InterPro" id="IPR015590">
    <property type="entry name" value="Aldehyde_DH_dom"/>
</dbReference>
<dbReference type="RefSeq" id="WP_284305468.1">
    <property type="nucleotide sequence ID" value="NZ_BSUO01000001.1"/>
</dbReference>
<evidence type="ECO:0000259" key="3">
    <source>
        <dbReference type="Pfam" id="PF00171"/>
    </source>
</evidence>